<dbReference type="PANTHER" id="PTHR35525:SF3">
    <property type="entry name" value="BLL6575 PROTEIN"/>
    <property type="match status" value="1"/>
</dbReference>
<evidence type="ECO:0000313" key="2">
    <source>
        <dbReference type="EMBL" id="TWI29490.1"/>
    </source>
</evidence>
<dbReference type="OrthoDB" id="9808437at2"/>
<dbReference type="SUPFAM" id="SSF160904">
    <property type="entry name" value="Jann2411-like"/>
    <property type="match status" value="1"/>
</dbReference>
<dbReference type="Proteomes" id="UP000317122">
    <property type="component" value="Unassembled WGS sequence"/>
</dbReference>
<comment type="caution">
    <text evidence="2">The sequence shown here is derived from an EMBL/GenBank/DDBJ whole genome shotgun (WGS) entry which is preliminary data.</text>
</comment>
<dbReference type="AlphaFoldDB" id="A0A562NBK9"/>
<gene>
    <name evidence="2" type="ORF">IQ26_05072</name>
</gene>
<dbReference type="InterPro" id="IPR023286">
    <property type="entry name" value="ABATE_dom_sf"/>
</dbReference>
<feature type="domain" description="Zinc finger CGNR" evidence="1">
    <location>
        <begin position="129"/>
        <end position="172"/>
    </location>
</feature>
<evidence type="ECO:0000259" key="1">
    <source>
        <dbReference type="Pfam" id="PF11706"/>
    </source>
</evidence>
<dbReference type="Gene3D" id="1.10.3300.10">
    <property type="entry name" value="Jann2411-like domain"/>
    <property type="match status" value="1"/>
</dbReference>
<dbReference type="InterPro" id="IPR021005">
    <property type="entry name" value="Znf_CGNR"/>
</dbReference>
<evidence type="ECO:0000313" key="3">
    <source>
        <dbReference type="Proteomes" id="UP000317122"/>
    </source>
</evidence>
<organism evidence="2 3">
    <name type="scientific">Mesorhizobium tianshanense</name>
    <dbReference type="NCBI Taxonomy" id="39844"/>
    <lineage>
        <taxon>Bacteria</taxon>
        <taxon>Pseudomonadati</taxon>
        <taxon>Pseudomonadota</taxon>
        <taxon>Alphaproteobacteria</taxon>
        <taxon>Hyphomicrobiales</taxon>
        <taxon>Phyllobacteriaceae</taxon>
        <taxon>Mesorhizobium</taxon>
    </lineage>
</organism>
<accession>A0A562NBK9</accession>
<dbReference type="EMBL" id="VLKT01000036">
    <property type="protein sequence ID" value="TWI29490.1"/>
    <property type="molecule type" value="Genomic_DNA"/>
</dbReference>
<protein>
    <submittedName>
        <fullName evidence="2">Putative RNA-binding Zn ribbon-like protein</fullName>
    </submittedName>
</protein>
<sequence length="178" mass="19369">MTYSNTHPLRLIGGRLALDFLNTANWASDGSVVHEKIESLADLDIWLQAAGLPDAARPGSIDMIHDFRTRLRGIFRGEIGSTASDLQACLREIQIGPDSPITNLARQPVLSLITVSALSILSDPKELARVKTCPGAGCGWMFLDETKDARRKWCIMETCGNRAKASRNYAKKSAGKGS</sequence>
<dbReference type="Pfam" id="PF11706">
    <property type="entry name" value="zf-CGNR"/>
    <property type="match status" value="1"/>
</dbReference>
<keyword evidence="3" id="KW-1185">Reference proteome</keyword>
<dbReference type="Pfam" id="PF07336">
    <property type="entry name" value="ABATE"/>
    <property type="match status" value="1"/>
</dbReference>
<dbReference type="InterPro" id="IPR010852">
    <property type="entry name" value="ABATE"/>
</dbReference>
<name>A0A562NBK9_9HYPH</name>
<dbReference type="PANTHER" id="PTHR35525">
    <property type="entry name" value="BLL6575 PROTEIN"/>
    <property type="match status" value="1"/>
</dbReference>
<dbReference type="RefSeq" id="WP_145721024.1">
    <property type="nucleotide sequence ID" value="NZ_BSPF01000004.1"/>
</dbReference>
<reference evidence="2 3" key="1">
    <citation type="journal article" date="2015" name="Stand. Genomic Sci.">
        <title>Genomic Encyclopedia of Bacterial and Archaeal Type Strains, Phase III: the genomes of soil and plant-associated and newly described type strains.</title>
        <authorList>
            <person name="Whitman W.B."/>
            <person name="Woyke T."/>
            <person name="Klenk H.P."/>
            <person name="Zhou Y."/>
            <person name="Lilburn T.G."/>
            <person name="Beck B.J."/>
            <person name="De Vos P."/>
            <person name="Vandamme P."/>
            <person name="Eisen J.A."/>
            <person name="Garrity G."/>
            <person name="Hugenholtz P."/>
            <person name="Kyrpides N.C."/>
        </authorList>
    </citation>
    <scope>NUCLEOTIDE SEQUENCE [LARGE SCALE GENOMIC DNA]</scope>
    <source>
        <strain evidence="2 3">CGMCC 1.2546</strain>
    </source>
</reference>
<proteinExistence type="predicted"/>